<dbReference type="EMBL" id="JSYL01000002">
    <property type="protein sequence ID" value="KIA89596.1"/>
    <property type="molecule type" value="Genomic_DNA"/>
</dbReference>
<evidence type="ECO:0000313" key="2">
    <source>
        <dbReference type="Proteomes" id="UP000031473"/>
    </source>
</evidence>
<evidence type="ECO:0000313" key="1">
    <source>
        <dbReference type="EMBL" id="KIA89596.1"/>
    </source>
</evidence>
<dbReference type="AlphaFoldDB" id="A0A0C1CYU3"/>
<organism evidence="1 2">
    <name type="scientific">Kaistella jeonii</name>
    <dbReference type="NCBI Taxonomy" id="266749"/>
    <lineage>
        <taxon>Bacteria</taxon>
        <taxon>Pseudomonadati</taxon>
        <taxon>Bacteroidota</taxon>
        <taxon>Flavobacteriia</taxon>
        <taxon>Flavobacteriales</taxon>
        <taxon>Weeksellaceae</taxon>
        <taxon>Chryseobacterium group</taxon>
        <taxon>Kaistella</taxon>
    </lineage>
</organism>
<comment type="caution">
    <text evidence="1">The sequence shown here is derived from an EMBL/GenBank/DDBJ whole genome shotgun (WGS) entry which is preliminary data.</text>
</comment>
<reference evidence="1 2" key="1">
    <citation type="submission" date="2014-10" db="EMBL/GenBank/DDBJ databases">
        <title>Kaistella jeonii genome.</title>
        <authorList>
            <person name="Clayton J.T."/>
            <person name="Newman J.D."/>
        </authorList>
    </citation>
    <scope>NUCLEOTIDE SEQUENCE [LARGE SCALE GENOMIC DNA]</scope>
    <source>
        <strain evidence="1 2">DSM 17048</strain>
    </source>
</reference>
<dbReference type="OrthoDB" id="1360959at2"/>
<dbReference type="RefSeq" id="WP_039348594.1">
    <property type="nucleotide sequence ID" value="NZ_FOLA01000003.1"/>
</dbReference>
<accession>A0A0C1CYU3</accession>
<dbReference type="STRING" id="266749.SAMN05421876_103322"/>
<keyword evidence="2" id="KW-1185">Reference proteome</keyword>
<dbReference type="Proteomes" id="UP000031473">
    <property type="component" value="Unassembled WGS sequence"/>
</dbReference>
<sequence length="127" mass="14979">MRNLKVYDYNTSLDFGSYKGFLLAQILKNDTYILWCIENVDWFCVPEELLNSLELFVIQKAISGYKENVDKIQIINSQKLSRIISFQKQDDFNEYEDNYYSSSNNWLIDAAGTDDPETMNDVFWNLD</sequence>
<gene>
    <name evidence="1" type="ORF">OA86_02890</name>
</gene>
<proteinExistence type="predicted"/>
<name>A0A0C1CYU3_9FLAO</name>
<protein>
    <submittedName>
        <fullName evidence="1">Uncharacterized protein</fullName>
    </submittedName>
</protein>